<feature type="transmembrane region" description="Helical" evidence="7">
    <location>
        <begin position="278"/>
        <end position="299"/>
    </location>
</feature>
<dbReference type="InterPro" id="IPR000515">
    <property type="entry name" value="MetI-like"/>
</dbReference>
<protein>
    <submittedName>
        <fullName evidence="9">ABC transporter permease</fullName>
    </submittedName>
</protein>
<comment type="similarity">
    <text evidence="7">Belongs to the binding-protein-dependent transport system permease family.</text>
</comment>
<dbReference type="Gene3D" id="1.10.3720.10">
    <property type="entry name" value="MetI-like"/>
    <property type="match status" value="1"/>
</dbReference>
<organism evidence="9 10">
    <name type="scientific">Candidatus Pullichristensenella stercorigallinarum</name>
    <dbReference type="NCBI Taxonomy" id="2840909"/>
    <lineage>
        <taxon>Bacteria</taxon>
        <taxon>Bacillati</taxon>
        <taxon>Bacillota</taxon>
        <taxon>Clostridia</taxon>
        <taxon>Candidatus Pullichristensenella</taxon>
    </lineage>
</organism>
<dbReference type="SUPFAM" id="SSF161098">
    <property type="entry name" value="MetI-like"/>
    <property type="match status" value="1"/>
</dbReference>
<dbReference type="PROSITE" id="PS50928">
    <property type="entry name" value="ABC_TM1"/>
    <property type="match status" value="1"/>
</dbReference>
<evidence type="ECO:0000256" key="3">
    <source>
        <dbReference type="ARBA" id="ARBA00022475"/>
    </source>
</evidence>
<name>A0A9D0ZKW3_9FIRM</name>
<feature type="transmembrane region" description="Helical" evidence="7">
    <location>
        <begin position="227"/>
        <end position="249"/>
    </location>
</feature>
<evidence type="ECO:0000256" key="4">
    <source>
        <dbReference type="ARBA" id="ARBA00022692"/>
    </source>
</evidence>
<evidence type="ECO:0000313" key="10">
    <source>
        <dbReference type="Proteomes" id="UP000824260"/>
    </source>
</evidence>
<keyword evidence="6 7" id="KW-0472">Membrane</keyword>
<evidence type="ECO:0000256" key="7">
    <source>
        <dbReference type="RuleBase" id="RU363032"/>
    </source>
</evidence>
<accession>A0A9D0ZKW3</accession>
<dbReference type="InterPro" id="IPR035906">
    <property type="entry name" value="MetI-like_sf"/>
</dbReference>
<evidence type="ECO:0000256" key="5">
    <source>
        <dbReference type="ARBA" id="ARBA00022989"/>
    </source>
</evidence>
<dbReference type="PANTHER" id="PTHR43163:SF6">
    <property type="entry name" value="DIPEPTIDE TRANSPORT SYSTEM PERMEASE PROTEIN DPPB-RELATED"/>
    <property type="match status" value="1"/>
</dbReference>
<feature type="transmembrane region" description="Helical" evidence="7">
    <location>
        <begin position="9"/>
        <end position="27"/>
    </location>
</feature>
<dbReference type="Proteomes" id="UP000824260">
    <property type="component" value="Unassembled WGS sequence"/>
</dbReference>
<reference evidence="9" key="2">
    <citation type="journal article" date="2021" name="PeerJ">
        <title>Extensive microbial diversity within the chicken gut microbiome revealed by metagenomics and culture.</title>
        <authorList>
            <person name="Gilroy R."/>
            <person name="Ravi A."/>
            <person name="Getino M."/>
            <person name="Pursley I."/>
            <person name="Horton D.L."/>
            <person name="Alikhan N.F."/>
            <person name="Baker D."/>
            <person name="Gharbi K."/>
            <person name="Hall N."/>
            <person name="Watson M."/>
            <person name="Adriaenssens E.M."/>
            <person name="Foster-Nyarko E."/>
            <person name="Jarju S."/>
            <person name="Secka A."/>
            <person name="Antonio M."/>
            <person name="Oren A."/>
            <person name="Chaudhuri R.R."/>
            <person name="La Ragione R."/>
            <person name="Hildebrand F."/>
            <person name="Pallen M.J."/>
        </authorList>
    </citation>
    <scope>NUCLEOTIDE SEQUENCE</scope>
    <source>
        <strain evidence="9">ChiSjej6B24-2974</strain>
    </source>
</reference>
<dbReference type="GO" id="GO:0005886">
    <property type="term" value="C:plasma membrane"/>
    <property type="evidence" value="ECO:0007669"/>
    <property type="project" value="UniProtKB-SubCell"/>
</dbReference>
<reference evidence="9" key="1">
    <citation type="submission" date="2020-10" db="EMBL/GenBank/DDBJ databases">
        <authorList>
            <person name="Gilroy R."/>
        </authorList>
    </citation>
    <scope>NUCLEOTIDE SEQUENCE</scope>
    <source>
        <strain evidence="9">ChiSjej6B24-2974</strain>
    </source>
</reference>
<feature type="transmembrane region" description="Helical" evidence="7">
    <location>
        <begin position="101"/>
        <end position="122"/>
    </location>
</feature>
<dbReference type="InterPro" id="IPR045621">
    <property type="entry name" value="BPD_transp_1_N"/>
</dbReference>
<dbReference type="PANTHER" id="PTHR43163">
    <property type="entry name" value="DIPEPTIDE TRANSPORT SYSTEM PERMEASE PROTEIN DPPB-RELATED"/>
    <property type="match status" value="1"/>
</dbReference>
<keyword evidence="2 7" id="KW-0813">Transport</keyword>
<dbReference type="GO" id="GO:0055085">
    <property type="term" value="P:transmembrane transport"/>
    <property type="evidence" value="ECO:0007669"/>
    <property type="project" value="InterPro"/>
</dbReference>
<keyword evidence="5 7" id="KW-1133">Transmembrane helix</keyword>
<feature type="transmembrane region" description="Helical" evidence="7">
    <location>
        <begin position="170"/>
        <end position="189"/>
    </location>
</feature>
<keyword evidence="3" id="KW-1003">Cell membrane</keyword>
<feature type="domain" description="ABC transmembrane type-1" evidence="8">
    <location>
        <begin position="95"/>
        <end position="296"/>
    </location>
</feature>
<proteinExistence type="inferred from homology"/>
<comment type="subcellular location">
    <subcellularLocation>
        <location evidence="1 7">Cell membrane</location>
        <topology evidence="1 7">Multi-pass membrane protein</topology>
    </subcellularLocation>
</comment>
<evidence type="ECO:0000313" key="9">
    <source>
        <dbReference type="EMBL" id="HIQ82318.1"/>
    </source>
</evidence>
<dbReference type="Pfam" id="PF00528">
    <property type="entry name" value="BPD_transp_1"/>
    <property type="match status" value="1"/>
</dbReference>
<evidence type="ECO:0000256" key="2">
    <source>
        <dbReference type="ARBA" id="ARBA00022448"/>
    </source>
</evidence>
<feature type="transmembrane region" description="Helical" evidence="7">
    <location>
        <begin position="134"/>
        <end position="158"/>
    </location>
</feature>
<dbReference type="CDD" id="cd06261">
    <property type="entry name" value="TM_PBP2"/>
    <property type="match status" value="1"/>
</dbReference>
<evidence type="ECO:0000256" key="6">
    <source>
        <dbReference type="ARBA" id="ARBA00023136"/>
    </source>
</evidence>
<sequence>MARYILKRLLLMIPVVLGISLLVFSMMELSPGDPAQIILGMRATPEALENLREEMGLNQPFWTRYFNYIVNALQGDFGTSWRTNLPVLNEIVARLLTTVRLALGAMVLVVAIGIPVGILSAVKQYSLLDNVTLTGALILSSMPAFWLGTLLILLFALQLSWLPAMGNNEISGYILPWITLAASYLATLVRMTRSSMLEVIRADYIKMARAKGANERQVILRHALRNALLPIVTIVGMNFAALLGGTVIIEQVFMLNGLGSLAITSVRQLDVPMVMAEVLFIALITSIINLVVDVLYVYIDPRLKSQYVMARKARS</sequence>
<comment type="caution">
    <text evidence="9">The sequence shown here is derived from an EMBL/GenBank/DDBJ whole genome shotgun (WGS) entry which is preliminary data.</text>
</comment>
<keyword evidence="4 7" id="KW-0812">Transmembrane</keyword>
<dbReference type="Pfam" id="PF19300">
    <property type="entry name" value="BPD_transp_1_N"/>
    <property type="match status" value="1"/>
</dbReference>
<dbReference type="EMBL" id="DVFZ01000045">
    <property type="protein sequence ID" value="HIQ82318.1"/>
    <property type="molecule type" value="Genomic_DNA"/>
</dbReference>
<gene>
    <name evidence="9" type="ORF">IAA52_04375</name>
</gene>
<evidence type="ECO:0000259" key="8">
    <source>
        <dbReference type="PROSITE" id="PS50928"/>
    </source>
</evidence>
<evidence type="ECO:0000256" key="1">
    <source>
        <dbReference type="ARBA" id="ARBA00004651"/>
    </source>
</evidence>
<dbReference type="AlphaFoldDB" id="A0A9D0ZKW3"/>